<reference evidence="1" key="1">
    <citation type="submission" date="2022-06" db="EMBL/GenBank/DDBJ databases">
        <title>Phylogenomic reconstructions and comparative analyses of Kickxellomycotina fungi.</title>
        <authorList>
            <person name="Reynolds N.K."/>
            <person name="Stajich J.E."/>
            <person name="Barry K."/>
            <person name="Grigoriev I.V."/>
            <person name="Crous P."/>
            <person name="Smith M.E."/>
        </authorList>
    </citation>
    <scope>NUCLEOTIDE SEQUENCE</scope>
    <source>
        <strain evidence="1">RSA 2271</strain>
    </source>
</reference>
<feature type="non-terminal residue" evidence="1">
    <location>
        <position position="180"/>
    </location>
</feature>
<keyword evidence="2" id="KW-1185">Reference proteome</keyword>
<name>A0ACC1HI73_9FUNG</name>
<dbReference type="EMBL" id="JAMZIH010004407">
    <property type="protein sequence ID" value="KAJ1676288.1"/>
    <property type="molecule type" value="Genomic_DNA"/>
</dbReference>
<proteinExistence type="predicted"/>
<keyword evidence="1" id="KW-0648">Protein biosynthesis</keyword>
<accession>A0ACC1HI73</accession>
<organism evidence="1 2">
    <name type="scientific">Spiromyces aspiralis</name>
    <dbReference type="NCBI Taxonomy" id="68401"/>
    <lineage>
        <taxon>Eukaryota</taxon>
        <taxon>Fungi</taxon>
        <taxon>Fungi incertae sedis</taxon>
        <taxon>Zoopagomycota</taxon>
        <taxon>Kickxellomycotina</taxon>
        <taxon>Kickxellomycetes</taxon>
        <taxon>Kickxellales</taxon>
        <taxon>Kickxellaceae</taxon>
        <taxon>Spiromyces</taxon>
    </lineage>
</organism>
<protein>
    <submittedName>
        <fullName evidence="1">Translation elongation factor 2</fullName>
    </submittedName>
</protein>
<keyword evidence="1" id="KW-0251">Elongation factor</keyword>
<dbReference type="Proteomes" id="UP001145114">
    <property type="component" value="Unassembled WGS sequence"/>
</dbReference>
<evidence type="ECO:0000313" key="2">
    <source>
        <dbReference type="Proteomes" id="UP001145114"/>
    </source>
</evidence>
<comment type="caution">
    <text evidence="1">The sequence shown here is derived from an EMBL/GenBank/DDBJ whole genome shotgun (WGS) entry which is preliminary data.</text>
</comment>
<gene>
    <name evidence="1" type="primary">EFT2_5</name>
    <name evidence="1" type="ORF">EV182_008493</name>
</gene>
<evidence type="ECO:0000313" key="1">
    <source>
        <dbReference type="EMBL" id="KAJ1676288.1"/>
    </source>
</evidence>
<sequence length="180" mass="19926">MGELNTSPTADAIKIACEIAEKPPDQCPDIITQLIGIFESRKPTEEMMANVCRKALPYPRFSKRLSTTLDKLDINLTFAERELEDRPLRKVAMCKFLPDADALLKAGTITTSENAHDMRARKPPTLPVVQITAEVKNADDLSKLVEDLKCLSKSDPYIQCDTSKSGTHIITSAGELHLET</sequence>